<dbReference type="InterPro" id="IPR027417">
    <property type="entry name" value="P-loop_NTPase"/>
</dbReference>
<dbReference type="Proteomes" id="UP000075398">
    <property type="component" value="Unassembled WGS sequence"/>
</dbReference>
<proteinExistence type="predicted"/>
<dbReference type="Gene3D" id="3.40.50.300">
    <property type="entry name" value="P-loop containing nucleotide triphosphate hydrolases"/>
    <property type="match status" value="1"/>
</dbReference>
<evidence type="ECO:0000259" key="2">
    <source>
        <dbReference type="PROSITE" id="PS51199"/>
    </source>
</evidence>
<evidence type="ECO:0000256" key="1">
    <source>
        <dbReference type="ARBA" id="ARBA00022515"/>
    </source>
</evidence>
<dbReference type="GO" id="GO:0003678">
    <property type="term" value="F:DNA helicase activity"/>
    <property type="evidence" value="ECO:0007669"/>
    <property type="project" value="InterPro"/>
</dbReference>
<sequence>MNTEEILLATQLNYPEVLSIIEVPTYVYSSTIYQTIAGAIKELVNNGGVLSENLLISHLETKGKLKDVNESVITYLFGLDCDRANYKIYAEQVILDFQKRLLLSKLSEAKEALKNGNNVSETISNLENLLSKLSNVSVTQDTELLSSFVSVGIKELENKINNPGITGLHLGIEDLDLVTNGIIPSHLWVIGGRPGMGKTQLLCNIALKTENPVLVFELEMNKQAIFERFLGIETGIDTLLISRGFIDKPMGDKIKDAIEVFKQKKIILDTNASATIEYIENVTREMVRKHGVKIVLIDYLQLMTERDEGQTHELGRITRRLKILAKSLNIGIILLSQLNRGVETRDDKRPMLSDLRQSGNIEEDADLIIFLYRDAYYNKEAKNDILELIIAKNRHGKSGIYPLKYEESCGRISNFDKKGYKFDD</sequence>
<dbReference type="Pfam" id="PF03796">
    <property type="entry name" value="DnaB_C"/>
    <property type="match status" value="1"/>
</dbReference>
<dbReference type="PANTHER" id="PTHR30153">
    <property type="entry name" value="REPLICATIVE DNA HELICASE DNAB"/>
    <property type="match status" value="1"/>
</dbReference>
<dbReference type="GO" id="GO:0006269">
    <property type="term" value="P:DNA replication, synthesis of primer"/>
    <property type="evidence" value="ECO:0007669"/>
    <property type="project" value="UniProtKB-KW"/>
</dbReference>
<dbReference type="PROSITE" id="PS51199">
    <property type="entry name" value="SF4_HELICASE"/>
    <property type="match status" value="1"/>
</dbReference>
<keyword evidence="3" id="KW-0067">ATP-binding</keyword>
<dbReference type="GO" id="GO:1990077">
    <property type="term" value="C:primosome complex"/>
    <property type="evidence" value="ECO:0007669"/>
    <property type="project" value="UniProtKB-KW"/>
</dbReference>
<dbReference type="SUPFAM" id="SSF52540">
    <property type="entry name" value="P-loop containing nucleoside triphosphate hydrolases"/>
    <property type="match status" value="1"/>
</dbReference>
<keyword evidence="1" id="KW-0639">Primosome</keyword>
<dbReference type="InterPro" id="IPR036185">
    <property type="entry name" value="DNA_heli_DnaB-like_N_sf"/>
</dbReference>
<name>A0A150IUZ8_9EURY</name>
<dbReference type="CDD" id="cd00984">
    <property type="entry name" value="DnaB_C"/>
    <property type="match status" value="1"/>
</dbReference>
<dbReference type="PATRIC" id="fig|1705409.3.peg.1935"/>
<dbReference type="GO" id="GO:0005829">
    <property type="term" value="C:cytosol"/>
    <property type="evidence" value="ECO:0007669"/>
    <property type="project" value="TreeGrafter"/>
</dbReference>
<dbReference type="InterPro" id="IPR003593">
    <property type="entry name" value="AAA+_ATPase"/>
</dbReference>
<dbReference type="InterPro" id="IPR016136">
    <property type="entry name" value="DNA_helicase_N/primase_C"/>
</dbReference>
<dbReference type="Gene3D" id="1.10.860.10">
    <property type="entry name" value="DNAb Helicase, Chain A"/>
    <property type="match status" value="1"/>
</dbReference>
<keyword evidence="3" id="KW-0347">Helicase</keyword>
<dbReference type="InterPro" id="IPR007694">
    <property type="entry name" value="DNA_helicase_DnaB-like_C"/>
</dbReference>
<organism evidence="3 4">
    <name type="scientific">Candidatus Methanofastidiosum methylothiophilum</name>
    <dbReference type="NCBI Taxonomy" id="1705564"/>
    <lineage>
        <taxon>Archaea</taxon>
        <taxon>Methanobacteriati</taxon>
        <taxon>Methanobacteriota</taxon>
        <taxon>Stenosarchaea group</taxon>
        <taxon>Candidatus Methanofastidiosia</taxon>
        <taxon>Candidatus Methanofastidiosales</taxon>
        <taxon>Candidatus Methanofastidiosaceae</taxon>
        <taxon>Candidatus Methanofastidiosum</taxon>
    </lineage>
</organism>
<reference evidence="3 4" key="1">
    <citation type="journal article" date="2016" name="ISME J.">
        <title>Chasing the elusive Euryarchaeota class WSA2: genomes reveal a uniquely fastidious methyl-reducing methanogen.</title>
        <authorList>
            <person name="Nobu M.K."/>
            <person name="Narihiro T."/>
            <person name="Kuroda K."/>
            <person name="Mei R."/>
            <person name="Liu W.T."/>
        </authorList>
    </citation>
    <scope>NUCLEOTIDE SEQUENCE [LARGE SCALE GENOMIC DNA]</scope>
    <source>
        <strain evidence="3">U1lsi0528_Bin055</strain>
    </source>
</reference>
<evidence type="ECO:0000313" key="4">
    <source>
        <dbReference type="Proteomes" id="UP000075398"/>
    </source>
</evidence>
<evidence type="ECO:0000313" key="3">
    <source>
        <dbReference type="EMBL" id="KYC48829.1"/>
    </source>
</evidence>
<keyword evidence="3" id="KW-0547">Nucleotide-binding</keyword>
<dbReference type="GO" id="GO:0005524">
    <property type="term" value="F:ATP binding"/>
    <property type="evidence" value="ECO:0007669"/>
    <property type="project" value="InterPro"/>
</dbReference>
<keyword evidence="3" id="KW-0378">Hydrolase</keyword>
<dbReference type="PANTHER" id="PTHR30153:SF2">
    <property type="entry name" value="REPLICATIVE DNA HELICASE"/>
    <property type="match status" value="1"/>
</dbReference>
<dbReference type="AlphaFoldDB" id="A0A150IUZ8"/>
<dbReference type="SUPFAM" id="SSF48024">
    <property type="entry name" value="N-terminal domain of DnaB helicase"/>
    <property type="match status" value="1"/>
</dbReference>
<protein>
    <submittedName>
        <fullName evidence="3">Replicative DNA helicase</fullName>
    </submittedName>
</protein>
<dbReference type="SMART" id="SM00382">
    <property type="entry name" value="AAA"/>
    <property type="match status" value="1"/>
</dbReference>
<dbReference type="EMBL" id="LNGC01000124">
    <property type="protein sequence ID" value="KYC48829.1"/>
    <property type="molecule type" value="Genomic_DNA"/>
</dbReference>
<gene>
    <name evidence="3" type="ORF">AMQ22_01834</name>
</gene>
<comment type="caution">
    <text evidence="3">The sequence shown here is derived from an EMBL/GenBank/DDBJ whole genome shotgun (WGS) entry which is preliminary data.</text>
</comment>
<accession>A0A150IUZ8</accession>
<feature type="domain" description="SF4 helicase" evidence="2">
    <location>
        <begin position="161"/>
        <end position="419"/>
    </location>
</feature>